<dbReference type="Gene3D" id="1.20.1270.50">
    <property type="entry name" value="Glycoside hydrolase family 38, central domain"/>
    <property type="match status" value="1"/>
</dbReference>
<evidence type="ECO:0000313" key="6">
    <source>
        <dbReference type="EMBL" id="KEZ91001.1"/>
    </source>
</evidence>
<dbReference type="InterPro" id="IPR011330">
    <property type="entry name" value="Glyco_hydro/deAcase_b/a-brl"/>
</dbReference>
<dbReference type="Pfam" id="PF07748">
    <property type="entry name" value="Glyco_hydro_38C"/>
    <property type="match status" value="1"/>
</dbReference>
<dbReference type="OrthoDB" id="9772207at2"/>
<dbReference type="InterPro" id="IPR027291">
    <property type="entry name" value="Glyco_hydro_38_N_sf"/>
</dbReference>
<dbReference type="SMART" id="SM00872">
    <property type="entry name" value="Alpha-mann_mid"/>
    <property type="match status" value="1"/>
</dbReference>
<dbReference type="GO" id="GO:0006013">
    <property type="term" value="P:mannose metabolic process"/>
    <property type="evidence" value="ECO:0007669"/>
    <property type="project" value="InterPro"/>
</dbReference>
<protein>
    <submittedName>
        <fullName evidence="6">Alpha-mannosidase</fullName>
    </submittedName>
</protein>
<dbReference type="AlphaFoldDB" id="A0A084JPW7"/>
<dbReference type="PANTHER" id="PTHR46017">
    <property type="entry name" value="ALPHA-MANNOSIDASE 2C1"/>
    <property type="match status" value="1"/>
</dbReference>
<evidence type="ECO:0000256" key="2">
    <source>
        <dbReference type="ARBA" id="ARBA00022723"/>
    </source>
</evidence>
<evidence type="ECO:0000256" key="1">
    <source>
        <dbReference type="ARBA" id="ARBA00009792"/>
    </source>
</evidence>
<feature type="domain" description="Glycoside hydrolase family 38 central" evidence="5">
    <location>
        <begin position="515"/>
        <end position="592"/>
    </location>
</feature>
<dbReference type="SUPFAM" id="SSF88688">
    <property type="entry name" value="Families 57/38 glycoside transferase middle domain"/>
    <property type="match status" value="1"/>
</dbReference>
<evidence type="ECO:0000259" key="5">
    <source>
        <dbReference type="SMART" id="SM00872"/>
    </source>
</evidence>
<dbReference type="Pfam" id="PF17677">
    <property type="entry name" value="Glyco_hydro38C2"/>
    <property type="match status" value="1"/>
</dbReference>
<keyword evidence="2" id="KW-0479">Metal-binding</keyword>
<comment type="caution">
    <text evidence="6">The sequence shown here is derived from an EMBL/GenBank/DDBJ whole genome shotgun (WGS) entry which is preliminary data.</text>
</comment>
<dbReference type="FunFam" id="3.20.110.10:FF:000002">
    <property type="entry name" value="alpha-mannosidase 2C1 isoform X1"/>
    <property type="match status" value="1"/>
</dbReference>
<dbReference type="Gene3D" id="2.70.98.30">
    <property type="entry name" value="Golgi alpha-mannosidase II, domain 4"/>
    <property type="match status" value="1"/>
</dbReference>
<gene>
    <name evidence="6" type="ORF">IO98_06395</name>
</gene>
<keyword evidence="4" id="KW-0326">Glycosidase</keyword>
<dbReference type="SUPFAM" id="SSF74650">
    <property type="entry name" value="Galactose mutarotase-like"/>
    <property type="match status" value="1"/>
</dbReference>
<dbReference type="InterPro" id="IPR011682">
    <property type="entry name" value="Glyco_hydro_38_C"/>
</dbReference>
<dbReference type="PANTHER" id="PTHR46017:SF1">
    <property type="entry name" value="ALPHA-MANNOSIDASE 2C1"/>
    <property type="match status" value="1"/>
</dbReference>
<keyword evidence="3" id="KW-0378">Hydrolase</keyword>
<dbReference type="GO" id="GO:0004559">
    <property type="term" value="F:alpha-mannosidase activity"/>
    <property type="evidence" value="ECO:0007669"/>
    <property type="project" value="InterPro"/>
</dbReference>
<dbReference type="InterPro" id="IPR015341">
    <property type="entry name" value="Glyco_hydro_38_cen"/>
</dbReference>
<evidence type="ECO:0000313" key="7">
    <source>
        <dbReference type="Proteomes" id="UP000028525"/>
    </source>
</evidence>
<dbReference type="InterPro" id="IPR028995">
    <property type="entry name" value="Glyco_hydro_57/38_cen_sf"/>
</dbReference>
<dbReference type="FunFam" id="2.70.98.30:FF:000010">
    <property type="entry name" value="Cytosolic alpha-mannosidase"/>
    <property type="match status" value="1"/>
</dbReference>
<dbReference type="InterPro" id="IPR037094">
    <property type="entry name" value="Glyco_hydro_38_cen_sf"/>
</dbReference>
<dbReference type="FunFam" id="1.20.1270.50:FF:000004">
    <property type="entry name" value="alpha-mannosidase 2C1 isoform X1"/>
    <property type="match status" value="1"/>
</dbReference>
<sequence>MWFIDKRIEVICNQLKELVIVKKEPIKEIEYKKGRFFYPEDADANEQPWEKFDQQKMKWYGPDAHYWFRASYQVEDVQEGKTLRLGVKTQVDEWDDGKNPQFLLFLNKTAIQGLDMNHRAVHLIDHAIRGDNYIFDLQAYTGTLHSEFNLFLEMQQVDLLIEQLYFDLLVPLQAFTRMDKDDKIRLDLETVLNNTINLLDLRTPYSAEFYTSVHKAVNYIEQALYVKMSGYHDVIASCIGHTHIDVAWWWTVEQTREKVARSFSTVLKLMDEYPNYKFMSSQPQLYVFLKERYPDLYEKVKAKVREGRWEVEGGMWVEADTNLTSGESLVRQFLYGKRFFREEFGIECRELWLPDVFGYSGSLPQIMKKSGIDYFMTTKLSWNQVDKVPSDTFMWRGIDGSEVFTHLITTLGVGQNEDDFFTTYNGILHPDAIMGGWKRYQNKEFNHDILISYGYGDGGGGPTREMLETSKRMEKGIRGIPKVEQKFTRQYFDELYERVKDNCRLETWEGELYFEYHRGTYTSMARNKRANRKSEVMMMDAEFFLTLCALKGGNYPSEELDQLWKTILLNQFHDILPGTSIKEVYEVTRKEYEEIKQTGGQLIQQSLDSLCRQKGKITVFNTLSFDRSDIVSLPREVTGSLKDAEGHTYPIQEGEITNLVYLEHLCSKGYNTFTNEPEKCEDVTARISGDGSRFETPFYRVEMDQTGMFTSIYDKAAGRDLVQEGRRANLFRMFEDKPIYYDNWDIDIFYTEKSWIADKADEIEWMANGPVSAVLKIKRRISNSMIVQKISFYRHAKRIDFDTYVDWKDSQCLLKVEFCLDIHSDEAAFDIQFGNLKRKVHQNTSWDKARFESCGHKWVDLSEGHYGVSVLNDCKYGHSVKNGCVSLTLIKSGIEPNKTTDQEEHFFTYSLYPHEGSLYGGNTIREGYKLNYPAHVVLAGAPKEQDSFLWTDRKNVIVETVKIAEDKNGIIIRLYESENTKTTATLTFGMDNRLFTVTECNLMEEPVEGAVEKTEDGFTFTIKPFEIKTYRVNLDK</sequence>
<dbReference type="SUPFAM" id="SSF88713">
    <property type="entry name" value="Glycoside hydrolase/deacetylase"/>
    <property type="match status" value="1"/>
</dbReference>
<dbReference type="CDD" id="cd10789">
    <property type="entry name" value="GH38N_AMII_ER_cytosolic"/>
    <property type="match status" value="1"/>
</dbReference>
<dbReference type="Gene3D" id="3.20.110.10">
    <property type="entry name" value="Glycoside hydrolase 38, N terminal domain"/>
    <property type="match status" value="1"/>
</dbReference>
<dbReference type="STRING" id="29354.IO98_06395"/>
<dbReference type="InterPro" id="IPR000602">
    <property type="entry name" value="Glyco_hydro_38_N"/>
</dbReference>
<proteinExistence type="inferred from homology"/>
<dbReference type="EMBL" id="JPME01000008">
    <property type="protein sequence ID" value="KEZ91001.1"/>
    <property type="molecule type" value="Genomic_DNA"/>
</dbReference>
<accession>A0A084JPW7</accession>
<name>A0A084JPW7_9FIRM</name>
<dbReference type="InterPro" id="IPR011013">
    <property type="entry name" value="Gal_mutarotase_sf_dom"/>
</dbReference>
<dbReference type="InterPro" id="IPR041147">
    <property type="entry name" value="GH38_C"/>
</dbReference>
<dbReference type="GO" id="GO:0009313">
    <property type="term" value="P:oligosaccharide catabolic process"/>
    <property type="evidence" value="ECO:0007669"/>
    <property type="project" value="TreeGrafter"/>
</dbReference>
<organism evidence="6 7">
    <name type="scientific">Lacrimispora celerecrescens</name>
    <dbReference type="NCBI Taxonomy" id="29354"/>
    <lineage>
        <taxon>Bacteria</taxon>
        <taxon>Bacillati</taxon>
        <taxon>Bacillota</taxon>
        <taxon>Clostridia</taxon>
        <taxon>Lachnospirales</taxon>
        <taxon>Lachnospiraceae</taxon>
        <taxon>Lacrimispora</taxon>
    </lineage>
</organism>
<dbReference type="Pfam" id="PF01074">
    <property type="entry name" value="Glyco_hydro_38N"/>
    <property type="match status" value="1"/>
</dbReference>
<dbReference type="GO" id="GO:0030246">
    <property type="term" value="F:carbohydrate binding"/>
    <property type="evidence" value="ECO:0007669"/>
    <property type="project" value="InterPro"/>
</dbReference>
<evidence type="ECO:0000256" key="3">
    <source>
        <dbReference type="ARBA" id="ARBA00022801"/>
    </source>
</evidence>
<evidence type="ECO:0000256" key="4">
    <source>
        <dbReference type="ARBA" id="ARBA00023295"/>
    </source>
</evidence>
<dbReference type="Gene3D" id="2.60.40.2220">
    <property type="match status" value="1"/>
</dbReference>
<reference evidence="6 7" key="1">
    <citation type="submission" date="2014-07" db="EMBL/GenBank/DDBJ databases">
        <title>Draft genome of Clostridium celerecrescens 152B isolated from sediments associated with methane hydrate from Krishna Godavari basin.</title>
        <authorList>
            <person name="Honkalas V.S."/>
            <person name="Dabir A.P."/>
            <person name="Arora P."/>
            <person name="Dhakephalkar P.K."/>
        </authorList>
    </citation>
    <scope>NUCLEOTIDE SEQUENCE [LARGE SCALE GENOMIC DNA]</scope>
    <source>
        <strain evidence="6 7">152B</strain>
    </source>
</reference>
<dbReference type="Proteomes" id="UP000028525">
    <property type="component" value="Unassembled WGS sequence"/>
</dbReference>
<keyword evidence="7" id="KW-1185">Reference proteome</keyword>
<dbReference type="Pfam" id="PF09261">
    <property type="entry name" value="Alpha-mann_mid"/>
    <property type="match status" value="1"/>
</dbReference>
<dbReference type="GO" id="GO:0046872">
    <property type="term" value="F:metal ion binding"/>
    <property type="evidence" value="ECO:0007669"/>
    <property type="project" value="UniProtKB-KW"/>
</dbReference>
<dbReference type="RefSeq" id="WP_038279154.1">
    <property type="nucleotide sequence ID" value="NZ_JPME01000008.1"/>
</dbReference>
<comment type="similarity">
    <text evidence="1">Belongs to the glycosyl hydrolase 38 family.</text>
</comment>